<feature type="region of interest" description="Disordered" evidence="1">
    <location>
        <begin position="43"/>
        <end position="64"/>
    </location>
</feature>
<dbReference type="AlphaFoldDB" id="A0A450TXC2"/>
<gene>
    <name evidence="2" type="ORF">BECKFW1821C_GA0114237_105428</name>
</gene>
<organism evidence="2">
    <name type="scientific">Candidatus Kentrum sp. FW</name>
    <dbReference type="NCBI Taxonomy" id="2126338"/>
    <lineage>
        <taxon>Bacteria</taxon>
        <taxon>Pseudomonadati</taxon>
        <taxon>Pseudomonadota</taxon>
        <taxon>Gammaproteobacteria</taxon>
        <taxon>Candidatus Kentrum</taxon>
    </lineage>
</organism>
<proteinExistence type="predicted"/>
<dbReference type="EMBL" id="CAADFE010000054">
    <property type="protein sequence ID" value="VFJ73788.1"/>
    <property type="molecule type" value="Genomic_DNA"/>
</dbReference>
<evidence type="ECO:0000313" key="2">
    <source>
        <dbReference type="EMBL" id="VFJ73788.1"/>
    </source>
</evidence>
<protein>
    <submittedName>
        <fullName evidence="2">Uncharacterized protein</fullName>
    </submittedName>
</protein>
<reference evidence="2" key="1">
    <citation type="submission" date="2019-02" db="EMBL/GenBank/DDBJ databases">
        <authorList>
            <person name="Gruber-Vodicka R. H."/>
            <person name="Seah K. B. B."/>
        </authorList>
    </citation>
    <scope>NUCLEOTIDE SEQUENCE</scope>
    <source>
        <strain evidence="2">BECK_BZ131</strain>
    </source>
</reference>
<evidence type="ECO:0000256" key="1">
    <source>
        <dbReference type="SAM" id="MobiDB-lite"/>
    </source>
</evidence>
<accession>A0A450TXC2</accession>
<name>A0A450TXC2_9GAMM</name>
<sequence>MVNDFAWRQNPDGVISGSWCHSGSQPRGRMEWHQLIKRMTIHEELSAAEPQPKTTEGLCPRKSPTADFPIILTSESHSASNDESKLRFHRHASDNARYSEQWRGVGIPLPGFNNSLGSKARFMARN</sequence>